<accession>A0ABP3RUP6</accession>
<dbReference type="EMBL" id="BAAACA010000038">
    <property type="protein sequence ID" value="GAA0618026.1"/>
    <property type="molecule type" value="Genomic_DNA"/>
</dbReference>
<evidence type="ECO:0000313" key="2">
    <source>
        <dbReference type="EMBL" id="GAA0618026.1"/>
    </source>
</evidence>
<sequence>MLVAALYEQLRQQGGTEQRATIPYDSLLGAAFYESQGFLGERTDPSVDQEGDEGHQECDSEGARGQEASCPLTAVHEEGGGDGESCSDESDQPYGQENAKCHVVTCNLALDGPQSRCASDCISAVRASPTTVQGAGNRDPATRVGLRARGGMVQAQGGWGASRAPHPFYG</sequence>
<feature type="region of interest" description="Disordered" evidence="1">
    <location>
        <begin position="40"/>
        <end position="94"/>
    </location>
</feature>
<evidence type="ECO:0000313" key="3">
    <source>
        <dbReference type="Proteomes" id="UP001500668"/>
    </source>
</evidence>
<dbReference type="Proteomes" id="UP001500668">
    <property type="component" value="Unassembled WGS sequence"/>
</dbReference>
<evidence type="ECO:0000256" key="1">
    <source>
        <dbReference type="SAM" id="MobiDB-lite"/>
    </source>
</evidence>
<reference evidence="3" key="1">
    <citation type="journal article" date="2019" name="Int. J. Syst. Evol. Microbiol.">
        <title>The Global Catalogue of Microorganisms (GCM) 10K type strain sequencing project: providing services to taxonomists for standard genome sequencing and annotation.</title>
        <authorList>
            <consortium name="The Broad Institute Genomics Platform"/>
            <consortium name="The Broad Institute Genome Sequencing Center for Infectious Disease"/>
            <person name="Wu L."/>
            <person name="Ma J."/>
        </authorList>
    </citation>
    <scope>NUCLEOTIDE SEQUENCE [LARGE SCALE GENOMIC DNA]</scope>
    <source>
        <strain evidence="3">JCM 5067</strain>
    </source>
</reference>
<protein>
    <submittedName>
        <fullName evidence="2">Uncharacterized protein</fullName>
    </submittedName>
</protein>
<name>A0ABP3RUP6_9ACTN</name>
<proteinExistence type="predicted"/>
<feature type="compositionally biased region" description="Basic and acidic residues" evidence="1">
    <location>
        <begin position="52"/>
        <end position="64"/>
    </location>
</feature>
<keyword evidence="3" id="KW-1185">Reference proteome</keyword>
<comment type="caution">
    <text evidence="2">The sequence shown here is derived from an EMBL/GenBank/DDBJ whole genome shotgun (WGS) entry which is preliminary data.</text>
</comment>
<organism evidence="2 3">
    <name type="scientific">Streptomyces crystallinus</name>
    <dbReference type="NCBI Taxonomy" id="68191"/>
    <lineage>
        <taxon>Bacteria</taxon>
        <taxon>Bacillati</taxon>
        <taxon>Actinomycetota</taxon>
        <taxon>Actinomycetes</taxon>
        <taxon>Kitasatosporales</taxon>
        <taxon>Streptomycetaceae</taxon>
        <taxon>Streptomyces</taxon>
    </lineage>
</organism>
<gene>
    <name evidence="2" type="ORF">GCM10010394_55440</name>
</gene>